<evidence type="ECO:0000256" key="1">
    <source>
        <dbReference type="SAM" id="MobiDB-lite"/>
    </source>
</evidence>
<dbReference type="AlphaFoldDB" id="A0A2B7X0J7"/>
<dbReference type="SUPFAM" id="SSF50475">
    <property type="entry name" value="FMN-binding split barrel"/>
    <property type="match status" value="1"/>
</dbReference>
<dbReference type="Proteomes" id="UP000223968">
    <property type="component" value="Unassembled WGS sequence"/>
</dbReference>
<dbReference type="OrthoDB" id="5394411at2759"/>
<dbReference type="GO" id="GO:0010181">
    <property type="term" value="F:FMN binding"/>
    <property type="evidence" value="ECO:0007669"/>
    <property type="project" value="InterPro"/>
</dbReference>
<evidence type="ECO:0000313" key="3">
    <source>
        <dbReference type="EMBL" id="PGH02409.1"/>
    </source>
</evidence>
<accession>A0A2B7X0J7</accession>
<dbReference type="PANTHER" id="PTHR28243">
    <property type="entry name" value="AGL049CP"/>
    <property type="match status" value="1"/>
</dbReference>
<dbReference type="Pfam" id="PF12766">
    <property type="entry name" value="Pyridox_oxase_2"/>
    <property type="match status" value="1"/>
</dbReference>
<dbReference type="Gene3D" id="2.30.110.10">
    <property type="entry name" value="Electron Transport, Fmn-binding Protein, Chain A"/>
    <property type="match status" value="1"/>
</dbReference>
<comment type="caution">
    <text evidence="3">The sequence shown here is derived from an EMBL/GenBank/DDBJ whole genome shotgun (WGS) entry which is preliminary data.</text>
</comment>
<dbReference type="PANTHER" id="PTHR28243:SF1">
    <property type="entry name" value="PYRIDOXAMINE 5'-PHOSPHATE OXIDASE ALR4036 FAMILY FMN-BINDING DOMAIN-CONTAINING PROTEIN"/>
    <property type="match status" value="1"/>
</dbReference>
<dbReference type="EMBL" id="PDNB01000159">
    <property type="protein sequence ID" value="PGH02409.1"/>
    <property type="molecule type" value="Genomic_DNA"/>
</dbReference>
<gene>
    <name evidence="3" type="ORF">AJ79_07641</name>
</gene>
<protein>
    <recommendedName>
        <fullName evidence="2">Pyridoxamine 5'-phosphate oxidase Alr4036 family FMN-binding domain-containing protein</fullName>
    </recommendedName>
</protein>
<sequence>MASEESQLPPPPRAPWRALFQSHISKLASPEFSLATLYADFYGNVFPRARTCIFRGFWADLDLRETAKKQLLEDERTHQDSGINPSIYESDLLTFTTDVRMETIHQMNLCIVEGKQRSIGTGGEGPIEAVFWVKDAMTQWRIRGKVYVIGADSKNHWELEARSNIQQWVRRKEGSTDKDAEEWSWEREITAHFANLSPMMRGSFKNPPPGSPMSEPPTDPSLKLGQKVDDLHDPVARANFRVVVVVPKEVERVDLTSPEESKRARWTLIPDDDYAASEPEEEIKERTWKSVELWP</sequence>
<evidence type="ECO:0000259" key="2">
    <source>
        <dbReference type="Pfam" id="PF12766"/>
    </source>
</evidence>
<organism evidence="3 4">
    <name type="scientific">Helicocarpus griseus UAMH5409</name>
    <dbReference type="NCBI Taxonomy" id="1447875"/>
    <lineage>
        <taxon>Eukaryota</taxon>
        <taxon>Fungi</taxon>
        <taxon>Dikarya</taxon>
        <taxon>Ascomycota</taxon>
        <taxon>Pezizomycotina</taxon>
        <taxon>Eurotiomycetes</taxon>
        <taxon>Eurotiomycetidae</taxon>
        <taxon>Onygenales</taxon>
        <taxon>Ajellomycetaceae</taxon>
        <taxon>Helicocarpus</taxon>
    </lineage>
</organism>
<dbReference type="InterPro" id="IPR012349">
    <property type="entry name" value="Split_barrel_FMN-bd"/>
</dbReference>
<evidence type="ECO:0000313" key="4">
    <source>
        <dbReference type="Proteomes" id="UP000223968"/>
    </source>
</evidence>
<keyword evidence="4" id="KW-1185">Reference proteome</keyword>
<reference evidence="3 4" key="1">
    <citation type="submission" date="2017-10" db="EMBL/GenBank/DDBJ databases">
        <title>Comparative genomics in systemic dimorphic fungi from Ajellomycetaceae.</title>
        <authorList>
            <person name="Munoz J.F."/>
            <person name="Mcewen J.G."/>
            <person name="Clay O.K."/>
            <person name="Cuomo C.A."/>
        </authorList>
    </citation>
    <scope>NUCLEOTIDE SEQUENCE [LARGE SCALE GENOMIC DNA]</scope>
    <source>
        <strain evidence="3 4">UAMH5409</strain>
    </source>
</reference>
<dbReference type="InterPro" id="IPR024624">
    <property type="entry name" value="Pyridox_Oxase_Alr4036_FMN-bd"/>
</dbReference>
<dbReference type="STRING" id="1447875.A0A2B7X0J7"/>
<feature type="domain" description="Pyridoxamine 5'-phosphate oxidase Alr4036 family FMN-binding" evidence="2">
    <location>
        <begin position="14"/>
        <end position="149"/>
    </location>
</feature>
<proteinExistence type="predicted"/>
<feature type="region of interest" description="Disordered" evidence="1">
    <location>
        <begin position="198"/>
        <end position="220"/>
    </location>
</feature>
<name>A0A2B7X0J7_9EURO</name>
<feature type="compositionally biased region" description="Pro residues" evidence="1">
    <location>
        <begin position="206"/>
        <end position="219"/>
    </location>
</feature>
<feature type="region of interest" description="Disordered" evidence="1">
    <location>
        <begin position="276"/>
        <end position="295"/>
    </location>
</feature>